<evidence type="ECO:0000313" key="3">
    <source>
        <dbReference type="Proteomes" id="UP000774570"/>
    </source>
</evidence>
<keyword evidence="3" id="KW-1185">Reference proteome</keyword>
<comment type="caution">
    <text evidence="2">The sequence shown here is derived from an EMBL/GenBank/DDBJ whole genome shotgun (WGS) entry which is preliminary data.</text>
</comment>
<reference evidence="2 3" key="1">
    <citation type="submission" date="2021-07" db="EMBL/GenBank/DDBJ databases">
        <title>Actinomadura sp. PM05-2 isolated from lichen.</title>
        <authorList>
            <person name="Somphong A."/>
            <person name="Phongsopitanun W."/>
            <person name="Tanasupawat S."/>
            <person name="Peongsungnone V."/>
        </authorList>
    </citation>
    <scope>NUCLEOTIDE SEQUENCE [LARGE SCALE GENOMIC DNA]</scope>
    <source>
        <strain evidence="2 3">PM05-2</strain>
    </source>
</reference>
<gene>
    <name evidence="2" type="primary">amaP</name>
    <name evidence="2" type="ORF">K1Y72_15540</name>
</gene>
<feature type="transmembrane region" description="Helical" evidence="1">
    <location>
        <begin position="58"/>
        <end position="80"/>
    </location>
</feature>
<dbReference type="NCBIfam" id="NF033218">
    <property type="entry name" value="anchor_AmaP"/>
    <property type="match status" value="1"/>
</dbReference>
<organism evidence="2 3">
    <name type="scientific">Actinomadura parmotrematis</name>
    <dbReference type="NCBI Taxonomy" id="2864039"/>
    <lineage>
        <taxon>Bacteria</taxon>
        <taxon>Bacillati</taxon>
        <taxon>Actinomycetota</taxon>
        <taxon>Actinomycetes</taxon>
        <taxon>Streptosporangiales</taxon>
        <taxon>Thermomonosporaceae</taxon>
        <taxon>Actinomadura</taxon>
    </lineage>
</organism>
<evidence type="ECO:0000313" key="2">
    <source>
        <dbReference type="EMBL" id="MBW8483800.1"/>
    </source>
</evidence>
<proteinExistence type="predicted"/>
<dbReference type="RefSeq" id="WP_220167039.1">
    <property type="nucleotide sequence ID" value="NZ_JAIBOA010000009.1"/>
</dbReference>
<dbReference type="Proteomes" id="UP000774570">
    <property type="component" value="Unassembled WGS sequence"/>
</dbReference>
<keyword evidence="1" id="KW-0812">Transmembrane</keyword>
<evidence type="ECO:0000256" key="1">
    <source>
        <dbReference type="SAM" id="Phobius"/>
    </source>
</evidence>
<accession>A0ABS7FTR2</accession>
<dbReference type="EMBL" id="JAIBOA010000009">
    <property type="protein sequence ID" value="MBW8483800.1"/>
    <property type="molecule type" value="Genomic_DNA"/>
</dbReference>
<keyword evidence="1" id="KW-1133">Transmembrane helix</keyword>
<protein>
    <submittedName>
        <fullName evidence="2">Alkaline shock response membrane anchor protein AmaP</fullName>
    </submittedName>
</protein>
<name>A0ABS7FTR2_9ACTN</name>
<sequence>MDRRAARLNRTLLTLLGLALVIGGGIALARGLGAFGRRFRDDALVTGRMRAYAEGHGWFWYAVAAGAVVLALIGIAWLLAQSRSDRLPGLALEDDDAAGATNVSGKAVTQALEDEIEEYPGVHSASARLVGTADRPRLRLNVSYDDRADLQGLRLGIADQAVTRLCAALERRSLPTVVRLRLVSGPDHSKRTLA</sequence>
<keyword evidence="1" id="KW-0472">Membrane</keyword>